<gene>
    <name evidence="1" type="ORF">AWB82_05666</name>
</gene>
<reference evidence="1" key="1">
    <citation type="submission" date="2016-01" db="EMBL/GenBank/DDBJ databases">
        <authorList>
            <person name="Peeters C."/>
        </authorList>
    </citation>
    <scope>NUCLEOTIDE SEQUENCE [LARGE SCALE GENOMIC DNA]</scope>
    <source>
        <strain evidence="1">LMG 29325</strain>
    </source>
</reference>
<protein>
    <submittedName>
        <fullName evidence="1">Uncharacterized protein</fullName>
    </submittedName>
</protein>
<accession>A0A158CR42</accession>
<comment type="caution">
    <text evidence="1">The sequence shown here is derived from an EMBL/GenBank/DDBJ whole genome shotgun (WGS) entry which is preliminary data.</text>
</comment>
<sequence>MLGLRRQIDLAFAQTVEQFLGRQIDERDFIGEIEHAIGHGLPDANPGDAPNDVVQAFEVLDIDGRINVDARVEQFLHVLPALHVARALDVRVREFVDENELRLSCERGVEIEFGEQTATIFDARGRQRFEAFDERQRFLAPVRFDHADDRLRALVAAAARGLQHREGLAYASGSAEEDLQPSALAFFFLAMEFVEEFVGCWTGHGSGFCWRSGVFVRLGFREARPTR</sequence>
<dbReference type="EMBL" id="FCOJ02000055">
    <property type="protein sequence ID" value="SAK84336.1"/>
    <property type="molecule type" value="Genomic_DNA"/>
</dbReference>
<evidence type="ECO:0000313" key="1">
    <source>
        <dbReference type="EMBL" id="SAK84336.1"/>
    </source>
</evidence>
<organism evidence="1 2">
    <name type="scientific">Caballeronia glebae</name>
    <dbReference type="NCBI Taxonomy" id="1777143"/>
    <lineage>
        <taxon>Bacteria</taxon>
        <taxon>Pseudomonadati</taxon>
        <taxon>Pseudomonadota</taxon>
        <taxon>Betaproteobacteria</taxon>
        <taxon>Burkholderiales</taxon>
        <taxon>Burkholderiaceae</taxon>
        <taxon>Caballeronia</taxon>
    </lineage>
</organism>
<keyword evidence="2" id="KW-1185">Reference proteome</keyword>
<dbReference type="AlphaFoldDB" id="A0A158CR42"/>
<name>A0A158CR42_9BURK</name>
<dbReference type="Proteomes" id="UP000054596">
    <property type="component" value="Unassembled WGS sequence"/>
</dbReference>
<evidence type="ECO:0000313" key="2">
    <source>
        <dbReference type="Proteomes" id="UP000054596"/>
    </source>
</evidence>
<proteinExistence type="predicted"/>